<gene>
    <name evidence="1" type="ORF">APY09_04115</name>
</gene>
<dbReference type="OrthoDB" id="142939at2"/>
<dbReference type="RefSeq" id="WP_060566285.1">
    <property type="nucleotide sequence ID" value="NZ_CP040006.1"/>
</dbReference>
<comment type="caution">
    <text evidence="1">The sequence shown here is derived from an EMBL/GenBank/DDBJ whole genome shotgun (WGS) entry which is preliminary data.</text>
</comment>
<sequence>MDMPFGPRNVAGVLASLSYAGPSASRVGASAVVARLRRSVAWSDRRLAELSTLPEASEKVAGSPTLVVDRRGLIRSVGSLLESFEDARTPKVLAAEAVILRALAKDATGIWDVRSGRRILVAPNVLADAQRYALDQTDWCRWVSLCTGLRGVHLTHAPHLVPYIADLMRSLPERSDELVRIVLLLDALPTAEMEVLTPRDLPSIQWLRTHRAHAGGVGLVRACAAAGMPLAGVEALQAQTEGFARTVVREGAIAQLLSSVEALPSAREYAEPAAWLARVR</sequence>
<dbReference type="Proteomes" id="UP000054686">
    <property type="component" value="Unassembled WGS sequence"/>
</dbReference>
<dbReference type="AlphaFoldDB" id="A0A0V8RZV9"/>
<evidence type="ECO:0000313" key="2">
    <source>
        <dbReference type="Proteomes" id="UP000054686"/>
    </source>
</evidence>
<accession>A0A0V8RZV9</accession>
<organism evidence="1 2">
    <name type="scientific">Schaalia odontolytica</name>
    <dbReference type="NCBI Taxonomy" id="1660"/>
    <lineage>
        <taxon>Bacteria</taxon>
        <taxon>Bacillati</taxon>
        <taxon>Actinomycetota</taxon>
        <taxon>Actinomycetes</taxon>
        <taxon>Actinomycetales</taxon>
        <taxon>Actinomycetaceae</taxon>
        <taxon>Schaalia</taxon>
    </lineage>
</organism>
<proteinExistence type="predicted"/>
<protein>
    <submittedName>
        <fullName evidence="1">Uncharacterized protein</fullName>
    </submittedName>
</protein>
<name>A0A0V8RZV9_9ACTO</name>
<evidence type="ECO:0000313" key="1">
    <source>
        <dbReference type="EMBL" id="KSW13534.1"/>
    </source>
</evidence>
<dbReference type="EMBL" id="LLVT01000001">
    <property type="protein sequence ID" value="KSW13534.1"/>
    <property type="molecule type" value="Genomic_DNA"/>
</dbReference>
<reference evidence="1 2" key="1">
    <citation type="submission" date="2015-10" db="EMBL/GenBank/DDBJ databases">
        <title>Draft Genome of Actinomyces odontolyticus subsp. actinosynbacter strain XH001.</title>
        <authorList>
            <person name="Mclean J.S."/>
            <person name="He X."/>
        </authorList>
    </citation>
    <scope>NUCLEOTIDE SEQUENCE [LARGE SCALE GENOMIC DNA]</scope>
    <source>
        <strain evidence="1 2">XH001</strain>
    </source>
</reference>
<dbReference type="SUPFAM" id="SSF55486">
    <property type="entry name" value="Metalloproteases ('zincins'), catalytic domain"/>
    <property type="match status" value="1"/>
</dbReference>